<evidence type="ECO:0000256" key="8">
    <source>
        <dbReference type="PROSITE-ProRule" id="PRU00043"/>
    </source>
</evidence>
<dbReference type="SUPFAM" id="SSF49313">
    <property type="entry name" value="Cadherin-like"/>
    <property type="match status" value="2"/>
</dbReference>
<keyword evidence="5" id="KW-1133">Transmembrane helix</keyword>
<dbReference type="InterPro" id="IPR020894">
    <property type="entry name" value="Cadherin_CS"/>
</dbReference>
<keyword evidence="2" id="KW-0812">Transmembrane</keyword>
<keyword evidence="6" id="KW-0472">Membrane</keyword>
<keyword evidence="7" id="KW-0325">Glycoprotein</keyword>
<dbReference type="Gene3D" id="2.60.40.60">
    <property type="entry name" value="Cadherins"/>
    <property type="match status" value="2"/>
</dbReference>
<dbReference type="InterPro" id="IPR015919">
    <property type="entry name" value="Cadherin-like_sf"/>
</dbReference>
<keyword evidence="3" id="KW-0677">Repeat</keyword>
<dbReference type="PANTHER" id="PTHR24028:SF328">
    <property type="entry name" value="CADHERIN-3"/>
    <property type="match status" value="1"/>
</dbReference>
<protein>
    <recommendedName>
        <fullName evidence="10">Cadherin domain-containing protein</fullName>
    </recommendedName>
</protein>
<evidence type="ECO:0000256" key="3">
    <source>
        <dbReference type="ARBA" id="ARBA00022737"/>
    </source>
</evidence>
<evidence type="ECO:0000256" key="9">
    <source>
        <dbReference type="SAM" id="MobiDB-lite"/>
    </source>
</evidence>
<comment type="caution">
    <text evidence="11">The sequence shown here is derived from an EMBL/GenBank/DDBJ whole genome shotgun (WGS) entry which is preliminary data.</text>
</comment>
<feature type="region of interest" description="Disordered" evidence="9">
    <location>
        <begin position="51"/>
        <end position="71"/>
    </location>
</feature>
<keyword evidence="4 8" id="KW-0106">Calcium</keyword>
<keyword evidence="12" id="KW-1185">Reference proteome</keyword>
<dbReference type="PROSITE" id="PS50268">
    <property type="entry name" value="CADHERIN_2"/>
    <property type="match status" value="1"/>
</dbReference>
<dbReference type="PROSITE" id="PS00232">
    <property type="entry name" value="CADHERIN_1"/>
    <property type="match status" value="1"/>
</dbReference>
<evidence type="ECO:0000313" key="11">
    <source>
        <dbReference type="EMBL" id="VEL40468.1"/>
    </source>
</evidence>
<evidence type="ECO:0000256" key="5">
    <source>
        <dbReference type="ARBA" id="ARBA00022989"/>
    </source>
</evidence>
<evidence type="ECO:0000256" key="1">
    <source>
        <dbReference type="ARBA" id="ARBA00004167"/>
    </source>
</evidence>
<name>A0A448XMS5_9PLAT</name>
<dbReference type="EMBL" id="CAAALY010265043">
    <property type="protein sequence ID" value="VEL40468.1"/>
    <property type="molecule type" value="Genomic_DNA"/>
</dbReference>
<dbReference type="GO" id="GO:0005886">
    <property type="term" value="C:plasma membrane"/>
    <property type="evidence" value="ECO:0007669"/>
    <property type="project" value="InterPro"/>
</dbReference>
<dbReference type="GO" id="GO:0005509">
    <property type="term" value="F:calcium ion binding"/>
    <property type="evidence" value="ECO:0007669"/>
    <property type="project" value="UniProtKB-UniRule"/>
</dbReference>
<dbReference type="InterPro" id="IPR050174">
    <property type="entry name" value="Protocadherin/Cadherin-CA"/>
</dbReference>
<evidence type="ECO:0000256" key="6">
    <source>
        <dbReference type="ARBA" id="ARBA00023136"/>
    </source>
</evidence>
<dbReference type="CDD" id="cd11304">
    <property type="entry name" value="Cadherin_repeat"/>
    <property type="match status" value="1"/>
</dbReference>
<comment type="subcellular location">
    <subcellularLocation>
        <location evidence="1">Membrane</location>
        <topology evidence="1">Single-pass membrane protein</topology>
    </subcellularLocation>
</comment>
<sequence length="169" mass="18209">MSFSGYQGVGSNSFDVDNLGQPQLEVISPLDRETDEIYAFTLVAIDGGGGDSAGGNDHELQQDRSSGPRSGSVSLVIRIMDVNDNPPRFDRPVYTASFLEHQVPSSIVPFSIYDADTGDNGRVSVTVQDKRGLAKHLFRVFLQPNQASGLAHSASNYPAYLGRNDEAGM</sequence>
<reference evidence="11" key="1">
    <citation type="submission" date="2018-11" db="EMBL/GenBank/DDBJ databases">
        <authorList>
            <consortium name="Pathogen Informatics"/>
        </authorList>
    </citation>
    <scope>NUCLEOTIDE SEQUENCE</scope>
</reference>
<evidence type="ECO:0000259" key="10">
    <source>
        <dbReference type="PROSITE" id="PS50268"/>
    </source>
</evidence>
<dbReference type="GO" id="GO:0007156">
    <property type="term" value="P:homophilic cell adhesion via plasma membrane adhesion molecules"/>
    <property type="evidence" value="ECO:0007669"/>
    <property type="project" value="InterPro"/>
</dbReference>
<evidence type="ECO:0000256" key="4">
    <source>
        <dbReference type="ARBA" id="ARBA00022837"/>
    </source>
</evidence>
<accession>A0A448XMS5</accession>
<dbReference type="PANTHER" id="PTHR24028">
    <property type="entry name" value="CADHERIN-87A"/>
    <property type="match status" value="1"/>
</dbReference>
<gene>
    <name evidence="11" type="ORF">PXEA_LOCUS33908</name>
</gene>
<dbReference type="InterPro" id="IPR002126">
    <property type="entry name" value="Cadherin-like_dom"/>
</dbReference>
<proteinExistence type="predicted"/>
<evidence type="ECO:0000256" key="7">
    <source>
        <dbReference type="ARBA" id="ARBA00023180"/>
    </source>
</evidence>
<dbReference type="AlphaFoldDB" id="A0A448XMS5"/>
<dbReference type="OrthoDB" id="6252479at2759"/>
<evidence type="ECO:0000256" key="2">
    <source>
        <dbReference type="ARBA" id="ARBA00022692"/>
    </source>
</evidence>
<dbReference type="PRINTS" id="PR00205">
    <property type="entry name" value="CADHERIN"/>
</dbReference>
<dbReference type="Proteomes" id="UP000784294">
    <property type="component" value="Unassembled WGS sequence"/>
</dbReference>
<organism evidence="11 12">
    <name type="scientific">Protopolystoma xenopodis</name>
    <dbReference type="NCBI Taxonomy" id="117903"/>
    <lineage>
        <taxon>Eukaryota</taxon>
        <taxon>Metazoa</taxon>
        <taxon>Spiralia</taxon>
        <taxon>Lophotrochozoa</taxon>
        <taxon>Platyhelminthes</taxon>
        <taxon>Monogenea</taxon>
        <taxon>Polyopisthocotylea</taxon>
        <taxon>Polystomatidea</taxon>
        <taxon>Polystomatidae</taxon>
        <taxon>Protopolystoma</taxon>
    </lineage>
</organism>
<feature type="domain" description="Cadherin" evidence="10">
    <location>
        <begin position="14"/>
        <end position="89"/>
    </location>
</feature>
<evidence type="ECO:0000313" key="12">
    <source>
        <dbReference type="Proteomes" id="UP000784294"/>
    </source>
</evidence>